<comment type="caution">
    <text evidence="1">The sequence shown here is derived from an EMBL/GenBank/DDBJ whole genome shotgun (WGS) entry which is preliminary data.</text>
</comment>
<gene>
    <name evidence="1" type="ORF">E2C01_092635</name>
</gene>
<evidence type="ECO:0000313" key="1">
    <source>
        <dbReference type="EMBL" id="MPC97324.1"/>
    </source>
</evidence>
<dbReference type="AlphaFoldDB" id="A0A5B7JY95"/>
<sequence>MTDIGVDHPVGEALATDTNAFKHAVTSKLVHDESRVDHTCREGGKKGMVFRSPLRARPWGDGS</sequence>
<dbReference type="EMBL" id="VSRR010109458">
    <property type="protein sequence ID" value="MPC97324.1"/>
    <property type="molecule type" value="Genomic_DNA"/>
</dbReference>
<keyword evidence="2" id="KW-1185">Reference proteome</keyword>
<evidence type="ECO:0000313" key="2">
    <source>
        <dbReference type="Proteomes" id="UP000324222"/>
    </source>
</evidence>
<protein>
    <submittedName>
        <fullName evidence="1">Uncharacterized protein</fullName>
    </submittedName>
</protein>
<name>A0A5B7JY95_PORTR</name>
<organism evidence="1 2">
    <name type="scientific">Portunus trituberculatus</name>
    <name type="common">Swimming crab</name>
    <name type="synonym">Neptunus trituberculatus</name>
    <dbReference type="NCBI Taxonomy" id="210409"/>
    <lineage>
        <taxon>Eukaryota</taxon>
        <taxon>Metazoa</taxon>
        <taxon>Ecdysozoa</taxon>
        <taxon>Arthropoda</taxon>
        <taxon>Crustacea</taxon>
        <taxon>Multicrustacea</taxon>
        <taxon>Malacostraca</taxon>
        <taxon>Eumalacostraca</taxon>
        <taxon>Eucarida</taxon>
        <taxon>Decapoda</taxon>
        <taxon>Pleocyemata</taxon>
        <taxon>Brachyura</taxon>
        <taxon>Eubrachyura</taxon>
        <taxon>Portunoidea</taxon>
        <taxon>Portunidae</taxon>
        <taxon>Portuninae</taxon>
        <taxon>Portunus</taxon>
    </lineage>
</organism>
<proteinExistence type="predicted"/>
<dbReference type="Proteomes" id="UP000324222">
    <property type="component" value="Unassembled WGS sequence"/>
</dbReference>
<reference evidence="1 2" key="1">
    <citation type="submission" date="2019-05" db="EMBL/GenBank/DDBJ databases">
        <title>Another draft genome of Portunus trituberculatus and its Hox gene families provides insights of decapod evolution.</title>
        <authorList>
            <person name="Jeong J.-H."/>
            <person name="Song I."/>
            <person name="Kim S."/>
            <person name="Choi T."/>
            <person name="Kim D."/>
            <person name="Ryu S."/>
            <person name="Kim W."/>
        </authorList>
    </citation>
    <scope>NUCLEOTIDE SEQUENCE [LARGE SCALE GENOMIC DNA]</scope>
    <source>
        <tissue evidence="1">Muscle</tissue>
    </source>
</reference>
<accession>A0A5B7JY95</accession>